<dbReference type="Pfam" id="PF00905">
    <property type="entry name" value="Transpeptidase"/>
    <property type="match status" value="1"/>
</dbReference>
<dbReference type="Gene3D" id="1.10.3810.10">
    <property type="entry name" value="Biosynthetic peptidoglycan transglycosylase-like"/>
    <property type="match status" value="1"/>
</dbReference>
<feature type="domain" description="Penicillin-binding protein transpeptidase" evidence="12">
    <location>
        <begin position="304"/>
        <end position="537"/>
    </location>
</feature>
<evidence type="ECO:0000256" key="10">
    <source>
        <dbReference type="ARBA" id="ARBA00044770"/>
    </source>
</evidence>
<dbReference type="InterPro" id="IPR023346">
    <property type="entry name" value="Lysozyme-like_dom_sf"/>
</dbReference>
<dbReference type="GO" id="GO:0008955">
    <property type="term" value="F:peptidoglycan glycosyltransferase activity"/>
    <property type="evidence" value="ECO:0007669"/>
    <property type="project" value="UniProtKB-EC"/>
</dbReference>
<evidence type="ECO:0000256" key="3">
    <source>
        <dbReference type="ARBA" id="ARBA00007739"/>
    </source>
</evidence>
<evidence type="ECO:0000256" key="4">
    <source>
        <dbReference type="ARBA" id="ARBA00022645"/>
    </source>
</evidence>
<evidence type="ECO:0000256" key="1">
    <source>
        <dbReference type="ARBA" id="ARBA00004752"/>
    </source>
</evidence>
<dbReference type="Gene3D" id="3.40.710.10">
    <property type="entry name" value="DD-peptidase/beta-lactamase superfamily"/>
    <property type="match status" value="1"/>
</dbReference>
<keyword evidence="7" id="KW-0808">Transferase</keyword>
<keyword evidence="5" id="KW-0645">Protease</keyword>
<evidence type="ECO:0000256" key="6">
    <source>
        <dbReference type="ARBA" id="ARBA00022676"/>
    </source>
</evidence>
<reference evidence="15 16" key="1">
    <citation type="submission" date="2019-06" db="EMBL/GenBank/DDBJ databases">
        <title>Whole genome shotgun sequence of Acetobacter peroxydans NBRC 13755.</title>
        <authorList>
            <person name="Hosoyama A."/>
            <person name="Uohara A."/>
            <person name="Ohji S."/>
            <person name="Ichikawa N."/>
        </authorList>
    </citation>
    <scope>NUCLEOTIDE SEQUENCE [LARGE SCALE GENOMIC DNA]</scope>
    <source>
        <strain evidence="15 16">NBRC 13755</strain>
    </source>
</reference>
<evidence type="ECO:0000313" key="16">
    <source>
        <dbReference type="Proteomes" id="UP000317730"/>
    </source>
</evidence>
<feature type="domain" description="Glycosyl transferase family 51" evidence="13">
    <location>
        <begin position="53"/>
        <end position="215"/>
    </location>
</feature>
<protein>
    <recommendedName>
        <fullName evidence="10">peptidoglycan glycosyltransferase</fullName>
        <ecNumber evidence="10">2.4.99.28</ecNumber>
    </recommendedName>
</protein>
<dbReference type="AlphaFoldDB" id="A0A4Y3TWP9"/>
<keyword evidence="16" id="KW-1185">Reference proteome</keyword>
<dbReference type="EMBL" id="BJMV01000010">
    <property type="protein sequence ID" value="GEB86138.1"/>
    <property type="molecule type" value="Genomic_DNA"/>
</dbReference>
<sequence>MMGGAACLLTTTLLLTLDRLFPPDLHRAQAQALVLYDTTGAPLDGRVSTDGSWRLTTNRAAVDPAYLALLLRTEDRRFWWHPGVDPFSILRAAGQLMLRGHIVSGGSTLAMQTARLLTPHRHTWRGKVEDALRALQLEWRYGHAGVLDLYLSLAPEGGAIEGTAAGSLFWFGHSAAHLSPAEAALLVALPRRPAALRPDRHPQAAQQAAALVLARAGTPVPDGLAQHFGTAHVPHDAPSVLTYLWRTGARGPVRTSLERPMQETVLRILRATPPPRLGGWAALVLRPDSSVAAWAGNAGNDCPGCAMDMVTAWRSPGSTLKPFIYALAFQRGVLAPDTILHDRATRFANYAPRNYDRVFHGSTTVRTALQQSYNLPAVRALDLIGARYFRATLQDNGVELRLPKGATPSLALALGGAGVRMLDLARLYNALAHEGLSTPPSVTEPAPDMQPTRLFSSAVARQVLGILRGTPLPNGMQDSPARSLAFKTGTSYGQRDAWAAGVQAGWTVVVWAGRPDGASSPGITGLHVAAPVMTRIMDTLPAGPDTVGTPLRALAPLAPSLQVLPEHEGPRVLSPPNGAVIESFGPDGAATPVGLEASGGAQPYRWMINNQPLATPPGLAASWQPDGPGFAHVAVVDALGRASSVTIQVH</sequence>
<dbReference type="InterPro" id="IPR036950">
    <property type="entry name" value="PBP_transglycosylase"/>
</dbReference>
<evidence type="ECO:0000259" key="12">
    <source>
        <dbReference type="Pfam" id="PF00905"/>
    </source>
</evidence>
<dbReference type="InterPro" id="IPR050396">
    <property type="entry name" value="Glycosyltr_51/Transpeptidase"/>
</dbReference>
<feature type="domain" description="Penicillin-binding C-terminal" evidence="14">
    <location>
        <begin position="566"/>
        <end position="647"/>
    </location>
</feature>
<dbReference type="InterPro" id="IPR011815">
    <property type="entry name" value="PBP_1c"/>
</dbReference>
<comment type="similarity">
    <text evidence="3">In the N-terminal section; belongs to the glycosyltransferase 51 family.</text>
</comment>
<comment type="catalytic activity">
    <reaction evidence="11">
        <text>[GlcNAc-(1-&gt;4)-Mur2Ac(oyl-L-Ala-gamma-D-Glu-L-Lys-D-Ala-D-Ala)](n)-di-trans,octa-cis-undecaprenyl diphosphate + beta-D-GlcNAc-(1-&gt;4)-Mur2Ac(oyl-L-Ala-gamma-D-Glu-L-Lys-D-Ala-D-Ala)-di-trans,octa-cis-undecaprenyl diphosphate = [GlcNAc-(1-&gt;4)-Mur2Ac(oyl-L-Ala-gamma-D-Glu-L-Lys-D-Ala-D-Ala)](n+1)-di-trans,octa-cis-undecaprenyl diphosphate + di-trans,octa-cis-undecaprenyl diphosphate + H(+)</text>
        <dbReference type="Rhea" id="RHEA:23708"/>
        <dbReference type="Rhea" id="RHEA-COMP:9602"/>
        <dbReference type="Rhea" id="RHEA-COMP:9603"/>
        <dbReference type="ChEBI" id="CHEBI:15378"/>
        <dbReference type="ChEBI" id="CHEBI:58405"/>
        <dbReference type="ChEBI" id="CHEBI:60033"/>
        <dbReference type="ChEBI" id="CHEBI:78435"/>
        <dbReference type="EC" id="2.4.99.28"/>
    </reaction>
</comment>
<dbReference type="SUPFAM" id="SSF53955">
    <property type="entry name" value="Lysozyme-like"/>
    <property type="match status" value="1"/>
</dbReference>
<evidence type="ECO:0000259" key="14">
    <source>
        <dbReference type="Pfam" id="PF06832"/>
    </source>
</evidence>
<comment type="caution">
    <text evidence="15">The sequence shown here is derived from an EMBL/GenBank/DDBJ whole genome shotgun (WGS) entry which is preliminary data.</text>
</comment>
<dbReference type="InterPro" id="IPR001264">
    <property type="entry name" value="Glyco_trans_51"/>
</dbReference>
<dbReference type="GO" id="GO:0009252">
    <property type="term" value="P:peptidoglycan biosynthetic process"/>
    <property type="evidence" value="ECO:0007669"/>
    <property type="project" value="UniProtKB-UniPathway"/>
</dbReference>
<dbReference type="GO" id="GO:0008658">
    <property type="term" value="F:penicillin binding"/>
    <property type="evidence" value="ECO:0007669"/>
    <property type="project" value="InterPro"/>
</dbReference>
<evidence type="ECO:0000313" key="15">
    <source>
        <dbReference type="EMBL" id="GEB86138.1"/>
    </source>
</evidence>
<proteinExistence type="inferred from homology"/>
<evidence type="ECO:0000256" key="2">
    <source>
        <dbReference type="ARBA" id="ARBA00007090"/>
    </source>
</evidence>
<dbReference type="InterPro" id="IPR009647">
    <property type="entry name" value="PBP_C"/>
</dbReference>
<organism evidence="15 16">
    <name type="scientific">Acetobacter peroxydans</name>
    <dbReference type="NCBI Taxonomy" id="104098"/>
    <lineage>
        <taxon>Bacteria</taxon>
        <taxon>Pseudomonadati</taxon>
        <taxon>Pseudomonadota</taxon>
        <taxon>Alphaproteobacteria</taxon>
        <taxon>Acetobacterales</taxon>
        <taxon>Acetobacteraceae</taxon>
        <taxon>Acetobacter</taxon>
    </lineage>
</organism>
<dbReference type="Pfam" id="PF00912">
    <property type="entry name" value="Transgly"/>
    <property type="match status" value="1"/>
</dbReference>
<dbReference type="Proteomes" id="UP000317730">
    <property type="component" value="Unassembled WGS sequence"/>
</dbReference>
<dbReference type="GO" id="GO:0004180">
    <property type="term" value="F:carboxypeptidase activity"/>
    <property type="evidence" value="ECO:0007669"/>
    <property type="project" value="UniProtKB-KW"/>
</dbReference>
<evidence type="ECO:0000256" key="8">
    <source>
        <dbReference type="ARBA" id="ARBA00022801"/>
    </source>
</evidence>
<keyword evidence="4" id="KW-0121">Carboxypeptidase</keyword>
<dbReference type="GO" id="GO:0006508">
    <property type="term" value="P:proteolysis"/>
    <property type="evidence" value="ECO:0007669"/>
    <property type="project" value="UniProtKB-KW"/>
</dbReference>
<evidence type="ECO:0000256" key="9">
    <source>
        <dbReference type="ARBA" id="ARBA00023268"/>
    </source>
</evidence>
<keyword evidence="8" id="KW-0378">Hydrolase</keyword>
<comment type="similarity">
    <text evidence="2">In the C-terminal section; belongs to the transpeptidase family.</text>
</comment>
<evidence type="ECO:0000259" key="13">
    <source>
        <dbReference type="Pfam" id="PF00912"/>
    </source>
</evidence>
<evidence type="ECO:0000256" key="11">
    <source>
        <dbReference type="ARBA" id="ARBA00049902"/>
    </source>
</evidence>
<gene>
    <name evidence="15" type="ORF">APE01nite_19350</name>
</gene>
<dbReference type="PANTHER" id="PTHR32282:SF15">
    <property type="entry name" value="PENICILLIN-BINDING PROTEIN 1C"/>
    <property type="match status" value="1"/>
</dbReference>
<accession>A0A4Y3TWP9</accession>
<dbReference type="EC" id="2.4.99.28" evidence="10"/>
<keyword evidence="6" id="KW-0328">Glycosyltransferase</keyword>
<dbReference type="Pfam" id="PF06832">
    <property type="entry name" value="BiPBP_C"/>
    <property type="match status" value="1"/>
</dbReference>
<dbReference type="InterPro" id="IPR012338">
    <property type="entry name" value="Beta-lactam/transpept-like"/>
</dbReference>
<dbReference type="InterPro" id="IPR001460">
    <property type="entry name" value="PCN-bd_Tpept"/>
</dbReference>
<evidence type="ECO:0000256" key="7">
    <source>
        <dbReference type="ARBA" id="ARBA00022679"/>
    </source>
</evidence>
<name>A0A4Y3TWP9_9PROT</name>
<dbReference type="PANTHER" id="PTHR32282">
    <property type="entry name" value="BINDING PROTEIN TRANSPEPTIDASE, PUTATIVE-RELATED"/>
    <property type="match status" value="1"/>
</dbReference>
<comment type="pathway">
    <text evidence="1">Cell wall biogenesis; peptidoglycan biosynthesis.</text>
</comment>
<evidence type="ECO:0000256" key="5">
    <source>
        <dbReference type="ARBA" id="ARBA00022670"/>
    </source>
</evidence>
<dbReference type="UniPathway" id="UPA00219"/>
<dbReference type="GO" id="GO:0030288">
    <property type="term" value="C:outer membrane-bounded periplasmic space"/>
    <property type="evidence" value="ECO:0007669"/>
    <property type="project" value="TreeGrafter"/>
</dbReference>
<dbReference type="SUPFAM" id="SSF56601">
    <property type="entry name" value="beta-lactamase/transpeptidase-like"/>
    <property type="match status" value="1"/>
</dbReference>
<keyword evidence="9" id="KW-0511">Multifunctional enzyme</keyword>
<dbReference type="NCBIfam" id="TIGR02073">
    <property type="entry name" value="PBP_1c"/>
    <property type="match status" value="1"/>
</dbReference>